<accession>A0A9W6Y3B8</accession>
<dbReference type="AlphaFoldDB" id="A0A9W6Y3B8"/>
<reference evidence="1" key="1">
    <citation type="submission" date="2023-04" db="EMBL/GenBank/DDBJ databases">
        <title>Phytophthora fragariaefolia NBRC 109709.</title>
        <authorList>
            <person name="Ichikawa N."/>
            <person name="Sato H."/>
            <person name="Tonouchi N."/>
        </authorList>
    </citation>
    <scope>NUCLEOTIDE SEQUENCE</scope>
    <source>
        <strain evidence="1">NBRC 109709</strain>
    </source>
</reference>
<evidence type="ECO:0000313" key="2">
    <source>
        <dbReference type="Proteomes" id="UP001165121"/>
    </source>
</evidence>
<keyword evidence="2" id="KW-1185">Reference proteome</keyword>
<organism evidence="1 2">
    <name type="scientific">Phytophthora fragariaefolia</name>
    <dbReference type="NCBI Taxonomy" id="1490495"/>
    <lineage>
        <taxon>Eukaryota</taxon>
        <taxon>Sar</taxon>
        <taxon>Stramenopiles</taxon>
        <taxon>Oomycota</taxon>
        <taxon>Peronosporomycetes</taxon>
        <taxon>Peronosporales</taxon>
        <taxon>Peronosporaceae</taxon>
        <taxon>Phytophthora</taxon>
    </lineage>
</organism>
<protein>
    <submittedName>
        <fullName evidence="1">Unnamed protein product</fullName>
    </submittedName>
</protein>
<comment type="caution">
    <text evidence="1">The sequence shown here is derived from an EMBL/GenBank/DDBJ whole genome shotgun (WGS) entry which is preliminary data.</text>
</comment>
<dbReference type="EMBL" id="BSXT01002903">
    <property type="protein sequence ID" value="GMF51400.1"/>
    <property type="molecule type" value="Genomic_DNA"/>
</dbReference>
<proteinExistence type="predicted"/>
<name>A0A9W6Y3B8_9STRA</name>
<dbReference type="OrthoDB" id="97260at2759"/>
<sequence length="383" mass="43524">MSSDASAVSGLTSAHYPTDAIANNQLNIDNDPTLNGLWEAVILEQWRREVQRRRMVRWRQQQKEKMADMAQEHRCLEMELQRRVIKARMYTDGVTPETFEEAFQLVTIEKAALTRENLVLQDRIAAHVKFQTMLDHNSNEIMQVPCKDSTSAAAEVTKSKVKHVPMLQGEAGWRVFFPSGEPSFHFHPFTRDEFDSFINNDQVVYAVNYPCTASVGTMFGWKVDYAPLTRNPESSTFMAHARFSRRVRCSPDTALKILPQLDKSLWPKLVTPWSWGRVQTGNFCCQVLQTFDKNELVMVCNIPGEGNLRYISLAQHSRSLQSDGKRVDKYMMTIADTETNARNGEAEGSQSKVQWIVEGGTCLTITEVIVVLSMSYTINGLDV</sequence>
<gene>
    <name evidence="1" type="ORF">Pfra01_002075400</name>
</gene>
<evidence type="ECO:0000313" key="1">
    <source>
        <dbReference type="EMBL" id="GMF51400.1"/>
    </source>
</evidence>
<dbReference type="Proteomes" id="UP001165121">
    <property type="component" value="Unassembled WGS sequence"/>
</dbReference>